<dbReference type="InterPro" id="IPR024111">
    <property type="entry name" value="PEX5/PEX5L"/>
</dbReference>
<dbReference type="OrthoDB" id="10006023at2759"/>
<dbReference type="SMART" id="SM00028">
    <property type="entry name" value="TPR"/>
    <property type="match status" value="4"/>
</dbReference>
<evidence type="ECO:0000256" key="4">
    <source>
        <dbReference type="ARBA" id="ARBA00022490"/>
    </source>
</evidence>
<dbReference type="GO" id="GO:0005829">
    <property type="term" value="C:cytosol"/>
    <property type="evidence" value="ECO:0007669"/>
    <property type="project" value="TreeGrafter"/>
</dbReference>
<keyword evidence="4" id="KW-0963">Cytoplasm</keyword>
<feature type="repeat" description="TPR" evidence="8">
    <location>
        <begin position="617"/>
        <end position="650"/>
    </location>
</feature>
<dbReference type="STRING" id="71784.A0A1Y2BAP6"/>
<protein>
    <submittedName>
        <fullName evidence="10">Uncharacterized protein</fullName>
    </submittedName>
</protein>
<feature type="region of interest" description="Disordered" evidence="9">
    <location>
        <begin position="172"/>
        <end position="206"/>
    </location>
</feature>
<dbReference type="InterPro" id="IPR013105">
    <property type="entry name" value="TPR_2"/>
</dbReference>
<comment type="subcellular location">
    <subcellularLocation>
        <location evidence="2">Cytoplasm</location>
    </subcellularLocation>
    <subcellularLocation>
        <location evidence="1">Peroxisome</location>
    </subcellularLocation>
</comment>
<accession>A0A1Y2BAP6</accession>
<reference evidence="10 11" key="1">
    <citation type="submission" date="2016-07" db="EMBL/GenBank/DDBJ databases">
        <title>Pervasive Adenine N6-methylation of Active Genes in Fungi.</title>
        <authorList>
            <consortium name="DOE Joint Genome Institute"/>
            <person name="Mondo S.J."/>
            <person name="Dannebaum R.O."/>
            <person name="Kuo R.C."/>
            <person name="Labutti K."/>
            <person name="Haridas S."/>
            <person name="Kuo A."/>
            <person name="Salamov A."/>
            <person name="Ahrendt S.R."/>
            <person name="Lipzen A."/>
            <person name="Sullivan W."/>
            <person name="Andreopoulos W.B."/>
            <person name="Clum A."/>
            <person name="Lindquist E."/>
            <person name="Daum C."/>
            <person name="Ramamoorthy G.K."/>
            <person name="Gryganskyi A."/>
            <person name="Culley D."/>
            <person name="Magnuson J.K."/>
            <person name="James T.Y."/>
            <person name="O'Malley M.A."/>
            <person name="Stajich J.E."/>
            <person name="Spatafora J.W."/>
            <person name="Visel A."/>
            <person name="Grigoriev I.V."/>
        </authorList>
    </citation>
    <scope>NUCLEOTIDE SEQUENCE [LARGE SCALE GENOMIC DNA]</scope>
    <source>
        <strain evidence="10 11">68-887.2</strain>
    </source>
</reference>
<evidence type="ECO:0000256" key="7">
    <source>
        <dbReference type="ARBA" id="ARBA00023140"/>
    </source>
</evidence>
<dbReference type="GO" id="GO:0016560">
    <property type="term" value="P:protein import into peroxisome matrix, docking"/>
    <property type="evidence" value="ECO:0007669"/>
    <property type="project" value="TreeGrafter"/>
</dbReference>
<dbReference type="PANTHER" id="PTHR10130:SF0">
    <property type="entry name" value="GH08708P"/>
    <property type="match status" value="1"/>
</dbReference>
<dbReference type="GO" id="GO:0005778">
    <property type="term" value="C:peroxisomal membrane"/>
    <property type="evidence" value="ECO:0007669"/>
    <property type="project" value="TreeGrafter"/>
</dbReference>
<dbReference type="EMBL" id="MCFC01000014">
    <property type="protein sequence ID" value="ORY31600.1"/>
    <property type="molecule type" value="Genomic_DNA"/>
</dbReference>
<dbReference type="PANTHER" id="PTHR10130">
    <property type="entry name" value="PEROXISOMAL TARGETING SIGNAL 1 RECEPTOR PEX5"/>
    <property type="match status" value="1"/>
</dbReference>
<keyword evidence="5" id="KW-0677">Repeat</keyword>
<evidence type="ECO:0000256" key="6">
    <source>
        <dbReference type="ARBA" id="ARBA00022803"/>
    </source>
</evidence>
<gene>
    <name evidence="10" type="ORF">BCR39DRAFT_571085</name>
</gene>
<dbReference type="GO" id="GO:0005052">
    <property type="term" value="F:peroxisome matrix targeting signal-1 binding"/>
    <property type="evidence" value="ECO:0007669"/>
    <property type="project" value="TreeGrafter"/>
</dbReference>
<feature type="repeat" description="TPR" evidence="8">
    <location>
        <begin position="508"/>
        <end position="541"/>
    </location>
</feature>
<dbReference type="InterPro" id="IPR019734">
    <property type="entry name" value="TPR_rpt"/>
</dbReference>
<dbReference type="Gene3D" id="1.25.40.10">
    <property type="entry name" value="Tetratricopeptide repeat domain"/>
    <property type="match status" value="1"/>
</dbReference>
<dbReference type="PROSITE" id="PS50005">
    <property type="entry name" value="TPR"/>
    <property type="match status" value="4"/>
</dbReference>
<feature type="repeat" description="TPR" evidence="8">
    <location>
        <begin position="651"/>
        <end position="684"/>
    </location>
</feature>
<evidence type="ECO:0000256" key="5">
    <source>
        <dbReference type="ARBA" id="ARBA00022737"/>
    </source>
</evidence>
<name>A0A1Y2BAP6_9TREE</name>
<feature type="region of interest" description="Disordered" evidence="9">
    <location>
        <begin position="352"/>
        <end position="371"/>
    </location>
</feature>
<keyword evidence="7" id="KW-0576">Peroxisome</keyword>
<keyword evidence="11" id="KW-1185">Reference proteome</keyword>
<dbReference type="SUPFAM" id="SSF48452">
    <property type="entry name" value="TPR-like"/>
    <property type="match status" value="1"/>
</dbReference>
<dbReference type="InterPro" id="IPR011990">
    <property type="entry name" value="TPR-like_helical_dom_sf"/>
</dbReference>
<organism evidence="10 11">
    <name type="scientific">Naematelia encephala</name>
    <dbReference type="NCBI Taxonomy" id="71784"/>
    <lineage>
        <taxon>Eukaryota</taxon>
        <taxon>Fungi</taxon>
        <taxon>Dikarya</taxon>
        <taxon>Basidiomycota</taxon>
        <taxon>Agaricomycotina</taxon>
        <taxon>Tremellomycetes</taxon>
        <taxon>Tremellales</taxon>
        <taxon>Naemateliaceae</taxon>
        <taxon>Naematelia</taxon>
    </lineage>
</organism>
<evidence type="ECO:0000256" key="9">
    <source>
        <dbReference type="SAM" id="MobiDB-lite"/>
    </source>
</evidence>
<sequence length="776" mass="85254">MSQFLSGALDCAPQNALKTVSGRFELDRSLYQDRLVSTPNVAGPSSRPFGRNEPQRPLYANATQAPFDLSSLRQHLSPPPPLQQHRSSTPTASAPWVDGFVSRPPPAARVSSPWQADFDQHLRASSSSSIRHVAQDQQRVAVSPQPYLAPWQRAAYQPHPGPHFQHPFDPPFFQPQPYSSALQSQPLRPATAPPNQQTTIAPSEPLDESQHLLARTARSFVADLESSEGLLAENPKLAESKFMALLHGLGAEKVVVQEGAQSGSEEIGRGAEFVQRGTGTELDWASDFLGVKNESGPSTTVQTPINTNRYFNPQGGAVQVGAPESMSEWEQQFQDQEAVLMSDQYRPGSMTQRRKSVHFSDDATESLGNGVPTNLEDALGSSTSIPGAQTSWEEDGLLDDLDEEAFMNFNGELRQAHDHRLGIGALEGWGELQQDWEEFQRAQPGTAGLRGMGRGDEQERYLFQAGNPYVSMYESPQARSESPTVKASTSTYGVLELEASVQDDPTDHLAWFNLGLKQQENEREDQAILALSKVVQLDPEYRPAYLALAVSYTNEGEYEAANTMLGRWIDLASPDSNSNSLRGDIRNAETTGWADGQKMLVQRLIDLARLSPHQVDPDTQVALGVLFNSSEDYSKAEDCFLAALSARPDDWLVWNRLGATLANSGRSSEAVTYYHKALSLHPNFVRALFNLGISYINLAQYSLAAQSILDALRLQHADASEGYSTSGSRMSVKAARGVGSETLWNTLRSACLHMGRHDLVELASKRELGGKWREPI</sequence>
<feature type="region of interest" description="Disordered" evidence="9">
    <location>
        <begin position="71"/>
        <end position="112"/>
    </location>
</feature>
<dbReference type="Pfam" id="PF07719">
    <property type="entry name" value="TPR_2"/>
    <property type="match status" value="1"/>
</dbReference>
<evidence type="ECO:0000256" key="2">
    <source>
        <dbReference type="ARBA" id="ARBA00004496"/>
    </source>
</evidence>
<proteinExistence type="inferred from homology"/>
<dbReference type="InParanoid" id="A0A1Y2BAP6"/>
<dbReference type="Proteomes" id="UP000193986">
    <property type="component" value="Unassembled WGS sequence"/>
</dbReference>
<dbReference type="AlphaFoldDB" id="A0A1Y2BAP6"/>
<feature type="repeat" description="TPR" evidence="8">
    <location>
        <begin position="685"/>
        <end position="718"/>
    </location>
</feature>
<keyword evidence="6 8" id="KW-0802">TPR repeat</keyword>
<evidence type="ECO:0000313" key="10">
    <source>
        <dbReference type="EMBL" id="ORY31600.1"/>
    </source>
</evidence>
<comment type="similarity">
    <text evidence="3">Belongs to the peroxisomal targeting signal receptor family.</text>
</comment>
<evidence type="ECO:0000313" key="11">
    <source>
        <dbReference type="Proteomes" id="UP000193986"/>
    </source>
</evidence>
<evidence type="ECO:0000256" key="3">
    <source>
        <dbReference type="ARBA" id="ARBA00005348"/>
    </source>
</evidence>
<evidence type="ECO:0000256" key="8">
    <source>
        <dbReference type="PROSITE-ProRule" id="PRU00339"/>
    </source>
</evidence>
<feature type="region of interest" description="Disordered" evidence="9">
    <location>
        <begin position="37"/>
        <end position="56"/>
    </location>
</feature>
<comment type="caution">
    <text evidence="10">The sequence shown here is derived from an EMBL/GenBank/DDBJ whole genome shotgun (WGS) entry which is preliminary data.</text>
</comment>
<evidence type="ECO:0000256" key="1">
    <source>
        <dbReference type="ARBA" id="ARBA00004275"/>
    </source>
</evidence>